<dbReference type="EMBL" id="CM003108">
    <property type="protein sequence ID" value="KUI73688.1"/>
    <property type="molecule type" value="Genomic_DNA"/>
</dbReference>
<name>A0A194WC64_CYTMA</name>
<gene>
    <name evidence="1" type="ORF">VM1G_09656</name>
</gene>
<proteinExistence type="predicted"/>
<sequence>MSSINTLPTVERWIVGHHHNQAQLSGTFPDEIWVNIINQADNATIWSLRNTCRFFMGLCEITAVARGRRDAWRPDRIVRPQQTAWWGINAYRDGVKHMLNVVQFCVPCRQWKTLLPERTSSSEVQKSSWECPMLGGFACAKCKIQHPMILHSGTERENMKGHEVGPLASTCVGRQANLPICEHVSITWDKILQFNDSIEMKKEEHRFNHQHHLVCRHPSHNQTCAPNTVPRATFSYYKSQPAGRIEIRTQWEAAIVKLPVDNNTGEPLRVSYNQLKNLVSSAMQGNGSAPRLLCPHLRWDDHSLLRPFDPIYCCCLGADIPLLHDAQRCKLRGLADDCCLCQSSVQKAVGKFLPFSGKGTDGFQLASHQASCTDCGTWFSWTRRKHPVTGEQTLWLNMGCVVILDRKKAAVEEEQDSTSEPDPCDMNWLGRIDPASVPGHWDREPLLKHLTWCDDSNCAASYRGRARMRVLRQIGKRQSQAPEPPAT</sequence>
<evidence type="ECO:0000313" key="1">
    <source>
        <dbReference type="EMBL" id="KUI73688.1"/>
    </source>
</evidence>
<protein>
    <recommendedName>
        <fullName evidence="3">F-box domain-containing protein</fullName>
    </recommendedName>
</protein>
<dbReference type="Proteomes" id="UP000078559">
    <property type="component" value="Chromosome 11"/>
</dbReference>
<keyword evidence="2" id="KW-1185">Reference proteome</keyword>
<reference evidence="1" key="1">
    <citation type="submission" date="2014-12" db="EMBL/GenBank/DDBJ databases">
        <title>Genome Sequence of Valsa Canker Pathogens Uncovers a Specific Adaption of Colonization on Woody Bark.</title>
        <authorList>
            <person name="Yin Z."/>
            <person name="Liu H."/>
            <person name="Gao X."/>
            <person name="Li Z."/>
            <person name="Song N."/>
            <person name="Ke X."/>
            <person name="Dai Q."/>
            <person name="Wu Y."/>
            <person name="Sun Y."/>
            <person name="Xu J.-R."/>
            <person name="Kang Z.K."/>
            <person name="Wang L."/>
            <person name="Huang L."/>
        </authorList>
    </citation>
    <scope>NUCLEOTIDE SEQUENCE [LARGE SCALE GENOMIC DNA]</scope>
    <source>
        <strain evidence="1">03-8</strain>
    </source>
</reference>
<evidence type="ECO:0008006" key="3">
    <source>
        <dbReference type="Google" id="ProtNLM"/>
    </source>
</evidence>
<dbReference type="AlphaFoldDB" id="A0A194WC64"/>
<accession>A0A194WC64</accession>
<evidence type="ECO:0000313" key="2">
    <source>
        <dbReference type="Proteomes" id="UP000078559"/>
    </source>
</evidence>
<organism evidence="1 2">
    <name type="scientific">Cytospora mali</name>
    <name type="common">Apple Valsa canker fungus</name>
    <name type="synonym">Valsa mali</name>
    <dbReference type="NCBI Taxonomy" id="578113"/>
    <lineage>
        <taxon>Eukaryota</taxon>
        <taxon>Fungi</taxon>
        <taxon>Dikarya</taxon>
        <taxon>Ascomycota</taxon>
        <taxon>Pezizomycotina</taxon>
        <taxon>Sordariomycetes</taxon>
        <taxon>Sordariomycetidae</taxon>
        <taxon>Diaporthales</taxon>
        <taxon>Cytosporaceae</taxon>
        <taxon>Cytospora</taxon>
    </lineage>
</organism>